<dbReference type="SUPFAM" id="SSF49899">
    <property type="entry name" value="Concanavalin A-like lectins/glucanases"/>
    <property type="match status" value="1"/>
</dbReference>
<evidence type="ECO:0000256" key="2">
    <source>
        <dbReference type="SAM" id="SignalP"/>
    </source>
</evidence>
<evidence type="ECO:0000256" key="1">
    <source>
        <dbReference type="ARBA" id="ARBA00006865"/>
    </source>
</evidence>
<dbReference type="RefSeq" id="WP_341426637.1">
    <property type="nucleotide sequence ID" value="NZ_JBBUTG010000009.1"/>
</dbReference>
<comment type="caution">
    <text evidence="4">The sequence shown here is derived from an EMBL/GenBank/DDBJ whole genome shotgun (WGS) entry which is preliminary data.</text>
</comment>
<dbReference type="CDD" id="cd00413">
    <property type="entry name" value="Glyco_hydrolase_16"/>
    <property type="match status" value="1"/>
</dbReference>
<dbReference type="Gene3D" id="2.60.120.200">
    <property type="match status" value="1"/>
</dbReference>
<feature type="domain" description="GH16" evidence="3">
    <location>
        <begin position="18"/>
        <end position="249"/>
    </location>
</feature>
<name>A0ABU9BUC7_9BURK</name>
<feature type="chain" id="PRO_5046788101" evidence="2">
    <location>
        <begin position="30"/>
        <end position="249"/>
    </location>
</feature>
<gene>
    <name evidence="4" type="ORF">AACH06_15460</name>
</gene>
<accession>A0ABU9BUC7</accession>
<comment type="similarity">
    <text evidence="1">Belongs to the glycosyl hydrolase 16 family.</text>
</comment>
<feature type="signal peptide" evidence="2">
    <location>
        <begin position="1"/>
        <end position="29"/>
    </location>
</feature>
<evidence type="ECO:0000259" key="3">
    <source>
        <dbReference type="PROSITE" id="PS51762"/>
    </source>
</evidence>
<keyword evidence="4" id="KW-0378">Hydrolase</keyword>
<dbReference type="EMBL" id="JBBUTG010000009">
    <property type="protein sequence ID" value="MEK8032225.1"/>
    <property type="molecule type" value="Genomic_DNA"/>
</dbReference>
<dbReference type="PROSITE" id="PS51257">
    <property type="entry name" value="PROKAR_LIPOPROTEIN"/>
    <property type="match status" value="1"/>
</dbReference>
<reference evidence="4 5" key="1">
    <citation type="submission" date="2024-04" db="EMBL/GenBank/DDBJ databases">
        <title>Novel species of the genus Ideonella isolated from streams.</title>
        <authorList>
            <person name="Lu H."/>
        </authorList>
    </citation>
    <scope>NUCLEOTIDE SEQUENCE [LARGE SCALE GENOMIC DNA]</scope>
    <source>
        <strain evidence="4 5">DXS29W</strain>
    </source>
</reference>
<protein>
    <submittedName>
        <fullName evidence="4">Glycoside hydrolase family 16 protein</fullName>
    </submittedName>
</protein>
<dbReference type="GO" id="GO:0016787">
    <property type="term" value="F:hydrolase activity"/>
    <property type="evidence" value="ECO:0007669"/>
    <property type="project" value="UniProtKB-KW"/>
</dbReference>
<proteinExistence type="inferred from homology"/>
<keyword evidence="5" id="KW-1185">Reference proteome</keyword>
<organism evidence="4 5">
    <name type="scientific">Ideonella lacteola</name>
    <dbReference type="NCBI Taxonomy" id="2984193"/>
    <lineage>
        <taxon>Bacteria</taxon>
        <taxon>Pseudomonadati</taxon>
        <taxon>Pseudomonadota</taxon>
        <taxon>Betaproteobacteria</taxon>
        <taxon>Burkholderiales</taxon>
        <taxon>Sphaerotilaceae</taxon>
        <taxon>Ideonella</taxon>
    </lineage>
</organism>
<evidence type="ECO:0000313" key="4">
    <source>
        <dbReference type="EMBL" id="MEK8032225.1"/>
    </source>
</evidence>
<dbReference type="InterPro" id="IPR013320">
    <property type="entry name" value="ConA-like_dom_sf"/>
</dbReference>
<sequence length="249" mass="27671">MTWKTFATRRTVLSLLTLAACGGPLMAEAATLQFSGYTWEVRQGGGGPGPNNWDARNVWVDANGALHLKVMQRDGKWTAAEVTMTKALGFGTYQWQIEGRPDLMNRNLVLGLFNYTTPDIGPDGTNEIDIEFARWGNDAWPNGNWTIYPSVQGPKPLSTSFEISLDNLSTHRFTWSSDSVRYASLNGLRDVGDNTGLIKKKNFSPANAQKRLPQDPIPVHMNLWLFKGQAPSDGQPVEVVIRSFKFVPQ</sequence>
<keyword evidence="2" id="KW-0732">Signal</keyword>
<dbReference type="PROSITE" id="PS51762">
    <property type="entry name" value="GH16_2"/>
    <property type="match status" value="1"/>
</dbReference>
<dbReference type="Proteomes" id="UP001371218">
    <property type="component" value="Unassembled WGS sequence"/>
</dbReference>
<dbReference type="InterPro" id="IPR000757">
    <property type="entry name" value="Beta-glucanase-like"/>
</dbReference>
<evidence type="ECO:0000313" key="5">
    <source>
        <dbReference type="Proteomes" id="UP001371218"/>
    </source>
</evidence>